<dbReference type="PROSITE" id="PS01071">
    <property type="entry name" value="GRPE"/>
    <property type="match status" value="1"/>
</dbReference>
<name>A0A4Q0AHD5_9BACT</name>
<dbReference type="GO" id="GO:0000774">
    <property type="term" value="F:adenyl-nucleotide exchange factor activity"/>
    <property type="evidence" value="ECO:0007669"/>
    <property type="project" value="InterPro"/>
</dbReference>
<keyword evidence="1 2" id="KW-0143">Chaperone</keyword>
<feature type="compositionally biased region" description="Acidic residues" evidence="4">
    <location>
        <begin position="160"/>
        <end position="169"/>
    </location>
</feature>
<dbReference type="Proteomes" id="UP000289257">
    <property type="component" value="Unassembled WGS sequence"/>
</dbReference>
<comment type="function">
    <text evidence="2">Participates actively in the response to hyperosmotic and heat shock by preventing the aggregation of stress-denatured proteins, in association with DnaK and GrpE. It is the nucleotide exchange factor for DnaK and may function as a thermosensor. Unfolded proteins bind initially to DnaJ; upon interaction with the DnaJ-bound protein, DnaK hydrolyzes its bound ATP, resulting in the formation of a stable complex. GrpE releases ADP from DnaK; ATP binding to DnaK triggers the release of the substrate protein, thus completing the reaction cycle. Several rounds of ATP-dependent interactions between DnaJ, DnaK and GrpE are required for fully efficient folding.</text>
</comment>
<dbReference type="SUPFAM" id="SSF51064">
    <property type="entry name" value="Head domain of nucleotide exchange factor GrpE"/>
    <property type="match status" value="1"/>
</dbReference>
<feature type="compositionally biased region" description="Low complexity" evidence="4">
    <location>
        <begin position="148"/>
        <end position="159"/>
    </location>
</feature>
<comment type="similarity">
    <text evidence="3">Belongs to the GrpE family.</text>
</comment>
<dbReference type="GO" id="GO:0006457">
    <property type="term" value="P:protein folding"/>
    <property type="evidence" value="ECO:0007669"/>
    <property type="project" value="InterPro"/>
</dbReference>
<dbReference type="PRINTS" id="PR00773">
    <property type="entry name" value="GRPEPROTEIN"/>
</dbReference>
<evidence type="ECO:0000256" key="4">
    <source>
        <dbReference type="SAM" id="MobiDB-lite"/>
    </source>
</evidence>
<dbReference type="InterPro" id="IPR009012">
    <property type="entry name" value="GrpE_head"/>
</dbReference>
<feature type="region of interest" description="Disordered" evidence="4">
    <location>
        <begin position="148"/>
        <end position="169"/>
    </location>
</feature>
<evidence type="ECO:0000256" key="1">
    <source>
        <dbReference type="ARBA" id="ARBA00023186"/>
    </source>
</evidence>
<keyword evidence="2" id="KW-0346">Stress response</keyword>
<dbReference type="Pfam" id="PF01025">
    <property type="entry name" value="GrpE"/>
    <property type="match status" value="1"/>
</dbReference>
<dbReference type="GO" id="GO:0051087">
    <property type="term" value="F:protein-folding chaperone binding"/>
    <property type="evidence" value="ECO:0007669"/>
    <property type="project" value="InterPro"/>
</dbReference>
<keyword evidence="6" id="KW-1185">Reference proteome</keyword>
<evidence type="ECO:0000256" key="2">
    <source>
        <dbReference type="RuleBase" id="RU000639"/>
    </source>
</evidence>
<dbReference type="AlphaFoldDB" id="A0A4Q0AHD5"/>
<sequence>MSESATLEEVATELSALRDLFQRRLLDDKAKARLYDELYAQVEFARHGLARTQLRPLLGELLLLMDRLQGVADNAVVESVVEELEEVLRRRDVRRVPPIDQFDPKYHEAVRVESVADSAKGQVVAVLRDGYMVGEEVLRPALVVVASGTSTTDPTSDADAGADTEVTDD</sequence>
<dbReference type="GO" id="GO:0051082">
    <property type="term" value="F:unfolded protein binding"/>
    <property type="evidence" value="ECO:0007669"/>
    <property type="project" value="TreeGrafter"/>
</dbReference>
<comment type="caution">
    <text evidence="5">The sequence shown here is derived from an EMBL/GenBank/DDBJ whole genome shotgun (WGS) entry which is preliminary data.</text>
</comment>
<evidence type="ECO:0000313" key="5">
    <source>
        <dbReference type="EMBL" id="RWZ78514.1"/>
    </source>
</evidence>
<proteinExistence type="inferred from homology"/>
<organism evidence="5 6">
    <name type="scientific">Candidatus Microsaccharimonas sossegonensis</name>
    <dbReference type="NCBI Taxonomy" id="2506948"/>
    <lineage>
        <taxon>Bacteria</taxon>
        <taxon>Candidatus Saccharimonadota</taxon>
        <taxon>Candidatus Saccharimonadia</taxon>
        <taxon>Candidatus Saccharimonadales</taxon>
        <taxon>Candidatus Saccharimonadaceae</taxon>
        <taxon>Candidatus Microsaccharimonas</taxon>
    </lineage>
</organism>
<dbReference type="Gene3D" id="2.30.22.10">
    <property type="entry name" value="Head domain of nucleotide exchange factor GrpE"/>
    <property type="match status" value="1"/>
</dbReference>
<dbReference type="GO" id="GO:0042803">
    <property type="term" value="F:protein homodimerization activity"/>
    <property type="evidence" value="ECO:0007669"/>
    <property type="project" value="InterPro"/>
</dbReference>
<gene>
    <name evidence="5" type="primary">grpE</name>
    <name evidence="5" type="ORF">EOT05_02055</name>
</gene>
<protein>
    <recommendedName>
        <fullName evidence="2">Protein GrpE</fullName>
    </recommendedName>
</protein>
<dbReference type="InterPro" id="IPR000740">
    <property type="entry name" value="GrpE"/>
</dbReference>
<dbReference type="PANTHER" id="PTHR21237:SF23">
    <property type="entry name" value="GRPE PROTEIN HOMOLOG, MITOCHONDRIAL"/>
    <property type="match status" value="1"/>
</dbReference>
<dbReference type="EMBL" id="SCKX01000001">
    <property type="protein sequence ID" value="RWZ78514.1"/>
    <property type="molecule type" value="Genomic_DNA"/>
</dbReference>
<evidence type="ECO:0000256" key="3">
    <source>
        <dbReference type="RuleBase" id="RU004478"/>
    </source>
</evidence>
<reference evidence="5" key="1">
    <citation type="submission" date="2019-01" db="EMBL/GenBank/DDBJ databases">
        <title>Genomic signatures and co-occurrence patterns of the ultra-small Saccharimodia (Patescibacteria phylum) suggest a symbiotic lifestyle.</title>
        <authorList>
            <person name="Lemos L."/>
            <person name="Medeiros J."/>
            <person name="Andreote F."/>
            <person name="Fernandes G."/>
            <person name="Varani A."/>
            <person name="Oliveira G."/>
            <person name="Pylro V."/>
        </authorList>
    </citation>
    <scope>NUCLEOTIDE SEQUENCE [LARGE SCALE GENOMIC DNA]</scope>
    <source>
        <strain evidence="5">AMD02</strain>
    </source>
</reference>
<evidence type="ECO:0000313" key="6">
    <source>
        <dbReference type="Proteomes" id="UP000289257"/>
    </source>
</evidence>
<accession>A0A4Q0AHD5</accession>
<dbReference type="PANTHER" id="PTHR21237">
    <property type="entry name" value="GRPE PROTEIN"/>
    <property type="match status" value="1"/>
</dbReference>